<dbReference type="SUPFAM" id="SSF47923">
    <property type="entry name" value="Ypt/Rab-GAP domain of gyp1p"/>
    <property type="match status" value="1"/>
</dbReference>
<feature type="compositionally biased region" description="Basic and acidic residues" evidence="10">
    <location>
        <begin position="138"/>
        <end position="148"/>
    </location>
</feature>
<evidence type="ECO:0000256" key="9">
    <source>
        <dbReference type="ARBA" id="ARBA00075916"/>
    </source>
</evidence>
<sequence length="1334" mass="150698">MSSMSQFSTEDEAELQALLRRLLRSVQERISGAPSVECAEEILLHLEETDKNFHNYEFVKYLRQYVESSLGAVIDEETESCARGDSHAIGSGQDTLVHAVTRRTRESGQYKAMMLTLKNTMMVVVESLINKFEEDQLKKEEMQRRSQREQSGSHYTDNCSDSDSSFNQSYAFIKHEQLQVIAEKLDPSRPKEVRWEALQSLCCAPPSDVLSCESWSSLRRNLSAALADPDPSLSDKVLRFFAKTFSSSPLNVTREIYTSLAKSLESDFLLQKWTFPVGSAGVDVKTQEMTRVLKQMRLLNDFQKEVTSFWIRHPEKYMEEIIESTLSLLSVHSEHSLGTPASQKPLEPVHLITMLDTKASWFKKWMHGYYSRTVVLRLLEMKYKSLIAAAVQQCIYYFESCDRVREEASDVTHSVEHQLIGGAQRTLYTAKELEYMYFVHSLCLLGRLLMYTNGRKLFPIRVKKRKDPVTLTDLIAILIRTLYQHPKPAHCDISHADSLSPTGLVMEVLRTLCDRTECAVECLYQTSVIETLLCPVVALLKGKQAKLNSPETTLTHIADILARIATTERGLSLFLFDRNLVSVEGQSISAAHVIVQFTQKLLAKELAVLTESDTSPSVSGAFIFVCRQMYNTCEGLQELRPYGLHECIAEAWRKGSKTFAVSSRLSAPRPNRLFLINKNAPAKSDKPPVGAGSHPRPRSHPGPLSQERQNALVWEEALLDNLLNFAATPKGLLLLQQTGAINECVTYMFTRFTKKLQVSRCEKFGYGVMVTQVAATAPGIAALRSSGFVQAIVVELWSALECGREDVRVVHPKSTPMDPIDRSCQKSFLALVNLLSSSHAVWELLGRQTLPNKAQYPLREMPTSITDLMDRLVIINSDAKIHSLFNYEQSHTFGLRLLSVTCCNLDSLLLLESQYKISEILLQSQRDNITDPAAGEGDFIIDGLSVERNHVLVRVSTVGGPSERRLPPRGLQKGTDPYPWPMFSSYPLPKHYIIDAPRTPRGKQDSEMSAFLAGAPRDEEKEGDWMRCCRRLFCKAMTSKSSIVSGSVLADLLEKTVSHLAASPTDCFFPPVEYKAADSGDRTRSLSPVEQLGVQMSVRYGKYLRLLKEDAEQEFCLLMKHCKEFLSQQQAKISSHLWRLPGHDWFASTAFLLMSGDGERALAFLLRFARLLASAFLWPARLHRSAHLPREIAQSGIHPVYSCTAHYVELLLKAEVPLVSSAFRMSGFTPSQICLQWLGQCFWNYLDWPEICRYVATCVVMGPDYQVYVCIALLKHLQPDVLQHAQTQDLQVFLKEEPVQGFKVSNYLEYMEGLERRYRAVVLADMKKITQEIT</sequence>
<dbReference type="InterPro" id="IPR032735">
    <property type="entry name" value="BROMI_M"/>
</dbReference>
<dbReference type="InterPro" id="IPR055391">
    <property type="entry name" value="BROMI_N"/>
</dbReference>
<feature type="domain" description="BROMI C-terminal Rab TBC-like" evidence="13">
    <location>
        <begin position="902"/>
        <end position="1329"/>
    </location>
</feature>
<dbReference type="FunFam" id="1.10.472.80:FF:000031">
    <property type="entry name" value="TBC1 domain family, member 32"/>
    <property type="match status" value="1"/>
</dbReference>
<feature type="domain" description="BROMI N-terminal" evidence="12">
    <location>
        <begin position="15"/>
        <end position="141"/>
    </location>
</feature>
<keyword evidence="15" id="KW-1185">Reference proteome</keyword>
<dbReference type="Pfam" id="PF23431">
    <property type="entry name" value="BROMI_N"/>
    <property type="match status" value="1"/>
</dbReference>
<evidence type="ECO:0000256" key="7">
    <source>
        <dbReference type="ARBA" id="ARBA00054310"/>
    </source>
</evidence>
<evidence type="ECO:0000256" key="2">
    <source>
        <dbReference type="ARBA" id="ARBA00004496"/>
    </source>
</evidence>
<proteinExistence type="predicted"/>
<dbReference type="PANTHER" id="PTHR13465:SF3">
    <property type="entry name" value="PROTEIN BROAD-MINDED"/>
    <property type="match status" value="1"/>
</dbReference>
<dbReference type="InterPro" id="IPR055392">
    <property type="entry name" value="BROMI_C"/>
</dbReference>
<dbReference type="Pfam" id="PF23440">
    <property type="entry name" value="BROMI_C"/>
    <property type="match status" value="1"/>
</dbReference>
<dbReference type="Proteomes" id="UP001044222">
    <property type="component" value="Unassembled WGS sequence"/>
</dbReference>
<dbReference type="PANTHER" id="PTHR13465">
    <property type="entry name" value="UPF0183 PROTEIN"/>
    <property type="match status" value="1"/>
</dbReference>
<dbReference type="GO" id="GO:1905515">
    <property type="term" value="P:non-motile cilium assembly"/>
    <property type="evidence" value="ECO:0007669"/>
    <property type="project" value="TreeGrafter"/>
</dbReference>
<evidence type="ECO:0000259" key="12">
    <source>
        <dbReference type="Pfam" id="PF23431"/>
    </source>
</evidence>
<evidence type="ECO:0000256" key="4">
    <source>
        <dbReference type="ARBA" id="ARBA00022490"/>
    </source>
</evidence>
<dbReference type="GO" id="GO:0005737">
    <property type="term" value="C:cytoplasm"/>
    <property type="evidence" value="ECO:0007669"/>
    <property type="project" value="UniProtKB-SubCell"/>
</dbReference>
<dbReference type="InterPro" id="IPR035969">
    <property type="entry name" value="Rab-GAP_TBC_sf"/>
</dbReference>
<feature type="domain" description="BROMI middle region" evidence="11">
    <location>
        <begin position="176"/>
        <end position="883"/>
    </location>
</feature>
<evidence type="ECO:0000256" key="5">
    <source>
        <dbReference type="ARBA" id="ARBA00023069"/>
    </source>
</evidence>
<keyword evidence="3" id="KW-0217">Developmental protein</keyword>
<evidence type="ECO:0000256" key="6">
    <source>
        <dbReference type="ARBA" id="ARBA00023273"/>
    </source>
</evidence>
<evidence type="ECO:0000256" key="1">
    <source>
        <dbReference type="ARBA" id="ARBA00004138"/>
    </source>
</evidence>
<protein>
    <recommendedName>
        <fullName evidence="8">Protein broad-minded</fullName>
    </recommendedName>
    <alternativeName>
        <fullName evidence="9">TBC1 domain family member 32</fullName>
    </alternativeName>
</protein>
<dbReference type="InterPro" id="IPR039156">
    <property type="entry name" value="PHAF1/BROMI"/>
</dbReference>
<evidence type="ECO:0000313" key="14">
    <source>
        <dbReference type="EMBL" id="KAG5846655.1"/>
    </source>
</evidence>
<organism evidence="14 15">
    <name type="scientific">Anguilla anguilla</name>
    <name type="common">European freshwater eel</name>
    <name type="synonym">Muraena anguilla</name>
    <dbReference type="NCBI Taxonomy" id="7936"/>
    <lineage>
        <taxon>Eukaryota</taxon>
        <taxon>Metazoa</taxon>
        <taxon>Chordata</taxon>
        <taxon>Craniata</taxon>
        <taxon>Vertebrata</taxon>
        <taxon>Euteleostomi</taxon>
        <taxon>Actinopterygii</taxon>
        <taxon>Neopterygii</taxon>
        <taxon>Teleostei</taxon>
        <taxon>Anguilliformes</taxon>
        <taxon>Anguillidae</taxon>
        <taxon>Anguilla</taxon>
    </lineage>
</organism>
<keyword evidence="4" id="KW-0963">Cytoplasm</keyword>
<comment type="function">
    <text evidence="7">Required for high-level Shh responses in the developing neural tube. Together with CDK20, controls the structure of the primary cilium by coordinating assembly of the ciliary membrane and axoneme, allowing GLI2 to be properly activated in response to Shh signaling.</text>
</comment>
<evidence type="ECO:0000259" key="11">
    <source>
        <dbReference type="Pfam" id="PF14961"/>
    </source>
</evidence>
<dbReference type="Pfam" id="PF14961">
    <property type="entry name" value="BROMI"/>
    <property type="match status" value="1"/>
</dbReference>
<accession>A0A9D3MG70</accession>
<keyword evidence="6" id="KW-0966">Cell projection</keyword>
<reference evidence="14" key="1">
    <citation type="submission" date="2021-01" db="EMBL/GenBank/DDBJ databases">
        <title>A chromosome-scale assembly of European eel, Anguilla anguilla.</title>
        <authorList>
            <person name="Henkel C."/>
            <person name="Jong-Raadsen S.A."/>
            <person name="Dufour S."/>
            <person name="Weltzien F.-A."/>
            <person name="Palstra A.P."/>
            <person name="Pelster B."/>
            <person name="Spaink H.P."/>
            <person name="Van Den Thillart G.E."/>
            <person name="Jansen H."/>
            <person name="Zahm M."/>
            <person name="Klopp C."/>
            <person name="Cedric C."/>
            <person name="Louis A."/>
            <person name="Berthelot C."/>
            <person name="Parey E."/>
            <person name="Roest Crollius H."/>
            <person name="Montfort J."/>
            <person name="Robinson-Rechavi M."/>
            <person name="Bucao C."/>
            <person name="Bouchez O."/>
            <person name="Gislard M."/>
            <person name="Lluch J."/>
            <person name="Milhes M."/>
            <person name="Lampietro C."/>
            <person name="Lopez Roques C."/>
            <person name="Donnadieu C."/>
            <person name="Braasch I."/>
            <person name="Desvignes T."/>
            <person name="Postlethwait J."/>
            <person name="Bobe J."/>
            <person name="Guiguen Y."/>
            <person name="Dirks R."/>
        </authorList>
    </citation>
    <scope>NUCLEOTIDE SEQUENCE</scope>
    <source>
        <strain evidence="14">Tag_6206</strain>
        <tissue evidence="14">Liver</tissue>
    </source>
</reference>
<dbReference type="EMBL" id="JAFIRN010000006">
    <property type="protein sequence ID" value="KAG5846655.1"/>
    <property type="molecule type" value="Genomic_DNA"/>
</dbReference>
<feature type="region of interest" description="Disordered" evidence="10">
    <location>
        <begin position="676"/>
        <end position="706"/>
    </location>
</feature>
<evidence type="ECO:0000256" key="3">
    <source>
        <dbReference type="ARBA" id="ARBA00022473"/>
    </source>
</evidence>
<comment type="subcellular location">
    <subcellularLocation>
        <location evidence="1">Cell projection</location>
        <location evidence="1">Cilium</location>
    </subcellularLocation>
    <subcellularLocation>
        <location evidence="2">Cytoplasm</location>
    </subcellularLocation>
</comment>
<evidence type="ECO:0000259" key="13">
    <source>
        <dbReference type="Pfam" id="PF23440"/>
    </source>
</evidence>
<dbReference type="GO" id="GO:0005929">
    <property type="term" value="C:cilium"/>
    <property type="evidence" value="ECO:0007669"/>
    <property type="project" value="UniProtKB-SubCell"/>
</dbReference>
<evidence type="ECO:0000256" key="10">
    <source>
        <dbReference type="SAM" id="MobiDB-lite"/>
    </source>
</evidence>
<name>A0A9D3MG70_ANGAN</name>
<comment type="caution">
    <text evidence="14">The sequence shown here is derived from an EMBL/GenBank/DDBJ whole genome shotgun (WGS) entry which is preliminary data.</text>
</comment>
<evidence type="ECO:0000313" key="15">
    <source>
        <dbReference type="Proteomes" id="UP001044222"/>
    </source>
</evidence>
<dbReference type="Gene3D" id="1.10.472.80">
    <property type="entry name" value="Ypt/Rab-GAP domain of gyp1p, domain 3"/>
    <property type="match status" value="1"/>
</dbReference>
<keyword evidence="5" id="KW-0969">Cilium</keyword>
<feature type="compositionally biased region" description="Polar residues" evidence="10">
    <location>
        <begin position="149"/>
        <end position="162"/>
    </location>
</feature>
<gene>
    <name evidence="14" type="ORF">ANANG_G00117300</name>
</gene>
<feature type="region of interest" description="Disordered" evidence="10">
    <location>
        <begin position="138"/>
        <end position="162"/>
    </location>
</feature>
<evidence type="ECO:0000256" key="8">
    <source>
        <dbReference type="ARBA" id="ARBA00067690"/>
    </source>
</evidence>